<comment type="caution">
    <text evidence="1">The sequence shown here is derived from an EMBL/GenBank/DDBJ whole genome shotgun (WGS) entry which is preliminary data.</text>
</comment>
<gene>
    <name evidence="1" type="ORF">J2X06_002516</name>
</gene>
<evidence type="ECO:0000313" key="1">
    <source>
        <dbReference type="EMBL" id="MDR7135307.1"/>
    </source>
</evidence>
<accession>A0ABU1WCP3</accession>
<sequence>MFASKSQRVRKTIGITLAGDLEALDGTIRAILNTVPPCDAWLYLQPHTDRVLERAGGLWPLAEEEIAEMLAKHGVTRSG</sequence>
<dbReference type="RefSeq" id="WP_310062905.1">
    <property type="nucleotide sequence ID" value="NZ_JAVDVY010000002.1"/>
</dbReference>
<protein>
    <submittedName>
        <fullName evidence="1">Uncharacterized protein</fullName>
    </submittedName>
</protein>
<reference evidence="1 2" key="1">
    <citation type="submission" date="2023-07" db="EMBL/GenBank/DDBJ databases">
        <title>Sorghum-associated microbial communities from plants grown in Nebraska, USA.</title>
        <authorList>
            <person name="Schachtman D."/>
        </authorList>
    </citation>
    <scope>NUCLEOTIDE SEQUENCE [LARGE SCALE GENOMIC DNA]</scope>
    <source>
        <strain evidence="1 2">BE198</strain>
    </source>
</reference>
<dbReference type="Proteomes" id="UP001251524">
    <property type="component" value="Unassembled WGS sequence"/>
</dbReference>
<evidence type="ECO:0000313" key="2">
    <source>
        <dbReference type="Proteomes" id="UP001251524"/>
    </source>
</evidence>
<keyword evidence="2" id="KW-1185">Reference proteome</keyword>
<name>A0ABU1WCP3_9GAMM</name>
<organism evidence="1 2">
    <name type="scientific">Lysobacter niastensis</name>
    <dbReference type="NCBI Taxonomy" id="380629"/>
    <lineage>
        <taxon>Bacteria</taxon>
        <taxon>Pseudomonadati</taxon>
        <taxon>Pseudomonadota</taxon>
        <taxon>Gammaproteobacteria</taxon>
        <taxon>Lysobacterales</taxon>
        <taxon>Lysobacteraceae</taxon>
        <taxon>Lysobacter</taxon>
    </lineage>
</organism>
<dbReference type="EMBL" id="JAVDVY010000002">
    <property type="protein sequence ID" value="MDR7135307.1"/>
    <property type="molecule type" value="Genomic_DNA"/>
</dbReference>
<proteinExistence type="predicted"/>